<feature type="region of interest" description="Disordered" evidence="1">
    <location>
        <begin position="292"/>
        <end position="332"/>
    </location>
</feature>
<dbReference type="PANTHER" id="PTHR36193">
    <property type="entry name" value="PHISTB DOMAIN-CONTAINING RESA-LIKE PROTEIN 1"/>
    <property type="match status" value="1"/>
</dbReference>
<dbReference type="VEuPathDB" id="PlasmoDB:PmUG01_04030900"/>
<feature type="compositionally biased region" description="Low complexity" evidence="1">
    <location>
        <begin position="307"/>
        <end position="323"/>
    </location>
</feature>
<dbReference type="NCBIfam" id="TIGR01639">
    <property type="entry name" value="P_fal_TIGR01639"/>
    <property type="match status" value="1"/>
</dbReference>
<feature type="domain" description="Plasmodium RESA N-terminal" evidence="2">
    <location>
        <begin position="337"/>
        <end position="461"/>
    </location>
</feature>
<dbReference type="OrthoDB" id="382966at2759"/>
<dbReference type="Pfam" id="PF09687">
    <property type="entry name" value="PRESAN"/>
    <property type="match status" value="1"/>
</dbReference>
<evidence type="ECO:0000256" key="1">
    <source>
        <dbReference type="SAM" id="MobiDB-lite"/>
    </source>
</evidence>
<dbReference type="Gene3D" id="6.10.280.180">
    <property type="entry name" value="Plasmodium RESA, N-terminal helical domain"/>
    <property type="match status" value="1"/>
</dbReference>
<dbReference type="InterPro" id="IPR044885">
    <property type="entry name" value="PRESA_N_sf"/>
</dbReference>
<dbReference type="InterPro" id="IPR019111">
    <property type="entry name" value="PRESA_N"/>
</dbReference>
<evidence type="ECO:0000313" key="3">
    <source>
        <dbReference type="EMBL" id="SBT86613.1"/>
    </source>
</evidence>
<gene>
    <name evidence="3" type="primary">PmUG01_04030900</name>
    <name evidence="3" type="ORF">PMUG01_04030900</name>
</gene>
<dbReference type="OMA" id="AMNTYNN"/>
<name>A0A1D3JJE4_PLAMA</name>
<organism evidence="3 4">
    <name type="scientific">Plasmodium malariae</name>
    <dbReference type="NCBI Taxonomy" id="5858"/>
    <lineage>
        <taxon>Eukaryota</taxon>
        <taxon>Sar</taxon>
        <taxon>Alveolata</taxon>
        <taxon>Apicomplexa</taxon>
        <taxon>Aconoidasida</taxon>
        <taxon>Haemosporida</taxon>
        <taxon>Plasmodiidae</taxon>
        <taxon>Plasmodium</taxon>
        <taxon>Plasmodium (Plasmodium)</taxon>
    </lineage>
</organism>
<dbReference type="KEGG" id="pmal:PMUG01_04030900"/>
<protein>
    <recommendedName>
        <fullName evidence="2">Plasmodium RESA N-terminal domain-containing protein</fullName>
    </recommendedName>
</protein>
<keyword evidence="4" id="KW-1185">Reference proteome</keyword>
<proteinExistence type="predicted"/>
<evidence type="ECO:0000259" key="2">
    <source>
        <dbReference type="Pfam" id="PF09687"/>
    </source>
</evidence>
<dbReference type="InterPro" id="IPR006526">
    <property type="entry name" value="Export_prot_PHISTa/b/c"/>
</dbReference>
<dbReference type="EMBL" id="LT594625">
    <property type="protein sequence ID" value="SBT86613.1"/>
    <property type="molecule type" value="Genomic_DNA"/>
</dbReference>
<dbReference type="GeneID" id="39867138"/>
<dbReference type="AlphaFoldDB" id="A0A1D3JJE4"/>
<sequence length="471" mass="54701">MYISNMERCNVRIFALSRKKSFAVNERNINYYFTNSLEGTNKKSNKGSIKNFVFSRFTNVLFLVLLFFLMKVRLNTISSNNSVYKGTIISQIQYSNRYVRNLAVSFNEQANQSNLSCKDSNRNVTDNSLSTEHNYNSGNKTNVLDLFQTVDIPGDSWITHNNQMENFSKGSLNTYNNQMGNFSNGAMNTYNNQMGNFSNGAMNTYNNQMGNFSNGTMNTYNNQMGNFSNGAMNTYNNQMGNFSNGAMNTYNNQMGNFSNGAMNTYNNQMGNFSNGAMNTYNNQMGNFSNSVMNTYNNQKDSSSEDASYTSNNKKKYSNSLYKTSENRNPKGSKYYEKLSEKELQKEIENLSEYVHIRDMFNIYNRLVSIEKDKFHNMLKDLSNYWEDLARTINLMGNYKTRIWLKVYRDMLYELYNTEQQSFQILTLSIEDEKFLSFMFTETINSIKSLWESFTNNTECHWKEYLSKNASY</sequence>
<feature type="compositionally biased region" description="Polar residues" evidence="1">
    <location>
        <begin position="292"/>
        <end position="306"/>
    </location>
</feature>
<evidence type="ECO:0000313" key="4">
    <source>
        <dbReference type="Proteomes" id="UP000219813"/>
    </source>
</evidence>
<reference evidence="3 4" key="1">
    <citation type="submission" date="2016-06" db="EMBL/GenBank/DDBJ databases">
        <authorList>
            <consortium name="Pathogen Informatics"/>
        </authorList>
    </citation>
    <scope>NUCLEOTIDE SEQUENCE [LARGE SCALE GENOMIC DNA]</scope>
</reference>
<accession>A0A1D3JJE4</accession>
<dbReference type="Proteomes" id="UP000219813">
    <property type="component" value="Chromosome 4"/>
</dbReference>
<dbReference type="RefSeq" id="XP_028859758.1">
    <property type="nucleotide sequence ID" value="XM_029003312.1"/>
</dbReference>
<dbReference type="PANTHER" id="PTHR36193:SF23">
    <property type="entry name" value="PHISTB DOMAIN-CONTAINING RESA-LIKE PROTEIN 1"/>
    <property type="match status" value="1"/>
</dbReference>